<evidence type="ECO:0000256" key="3">
    <source>
        <dbReference type="ARBA" id="ARBA00023125"/>
    </source>
</evidence>
<keyword evidence="2" id="KW-0805">Transcription regulation</keyword>
<feature type="region of interest" description="Disordered" evidence="6">
    <location>
        <begin position="161"/>
        <end position="220"/>
    </location>
</feature>
<evidence type="ECO:0000313" key="8">
    <source>
        <dbReference type="EMBL" id="CAA2977571.1"/>
    </source>
</evidence>
<dbReference type="EMBL" id="CACTIH010003610">
    <property type="protein sequence ID" value="CAA2977571.1"/>
    <property type="molecule type" value="Genomic_DNA"/>
</dbReference>
<dbReference type="Pfam" id="PF26575">
    <property type="entry name" value="HHO5_N"/>
    <property type="match status" value="1"/>
</dbReference>
<dbReference type="InterPro" id="IPR044787">
    <property type="entry name" value="HHO5-like"/>
</dbReference>
<dbReference type="GO" id="GO:0003677">
    <property type="term" value="F:DNA binding"/>
    <property type="evidence" value="ECO:0007669"/>
    <property type="project" value="UniProtKB-KW"/>
</dbReference>
<keyword evidence="9" id="KW-1185">Reference proteome</keyword>
<dbReference type="InterPro" id="IPR058673">
    <property type="entry name" value="HHO5-like_N"/>
</dbReference>
<dbReference type="Gene3D" id="1.10.10.60">
    <property type="entry name" value="Homeodomain-like"/>
    <property type="match status" value="1"/>
</dbReference>
<dbReference type="InterPro" id="IPR009057">
    <property type="entry name" value="Homeodomain-like_sf"/>
</dbReference>
<keyword evidence="3" id="KW-0238">DNA-binding</keyword>
<feature type="region of interest" description="Disordered" evidence="6">
    <location>
        <begin position="319"/>
        <end position="371"/>
    </location>
</feature>
<organism evidence="8 9">
    <name type="scientific">Olea europaea subsp. europaea</name>
    <dbReference type="NCBI Taxonomy" id="158383"/>
    <lineage>
        <taxon>Eukaryota</taxon>
        <taxon>Viridiplantae</taxon>
        <taxon>Streptophyta</taxon>
        <taxon>Embryophyta</taxon>
        <taxon>Tracheophyta</taxon>
        <taxon>Spermatophyta</taxon>
        <taxon>Magnoliopsida</taxon>
        <taxon>eudicotyledons</taxon>
        <taxon>Gunneridae</taxon>
        <taxon>Pentapetalae</taxon>
        <taxon>asterids</taxon>
        <taxon>lamiids</taxon>
        <taxon>Lamiales</taxon>
        <taxon>Oleaceae</taxon>
        <taxon>Oleeae</taxon>
        <taxon>Olea</taxon>
    </lineage>
</organism>
<dbReference type="PROSITE" id="PS51294">
    <property type="entry name" value="HTH_MYB"/>
    <property type="match status" value="1"/>
</dbReference>
<comment type="caution">
    <text evidence="8">The sequence shown here is derived from an EMBL/GenBank/DDBJ whole genome shotgun (WGS) entry which is preliminary data.</text>
</comment>
<feature type="compositionally biased region" description="Low complexity" evidence="6">
    <location>
        <begin position="182"/>
        <end position="195"/>
    </location>
</feature>
<dbReference type="AlphaFoldDB" id="A0A8S0RFY6"/>
<dbReference type="PANTHER" id="PTHR31003">
    <property type="entry name" value="MYB FAMILY TRANSCRIPTION FACTOR"/>
    <property type="match status" value="1"/>
</dbReference>
<feature type="domain" description="HTH myb-type" evidence="7">
    <location>
        <begin position="213"/>
        <end position="272"/>
    </location>
</feature>
<dbReference type="InterPro" id="IPR017930">
    <property type="entry name" value="Myb_dom"/>
</dbReference>
<keyword evidence="5" id="KW-0539">Nucleus</keyword>
<accession>A0A8S0RFY6</accession>
<dbReference type="GO" id="GO:0003700">
    <property type="term" value="F:DNA-binding transcription factor activity"/>
    <property type="evidence" value="ECO:0007669"/>
    <property type="project" value="InterPro"/>
</dbReference>
<evidence type="ECO:0000256" key="2">
    <source>
        <dbReference type="ARBA" id="ARBA00023015"/>
    </source>
</evidence>
<dbReference type="InterPro" id="IPR006447">
    <property type="entry name" value="Myb_dom_plants"/>
</dbReference>
<dbReference type="Proteomes" id="UP000594638">
    <property type="component" value="Unassembled WGS sequence"/>
</dbReference>
<comment type="subcellular location">
    <subcellularLocation>
        <location evidence="1">Nucleus</location>
    </subcellularLocation>
</comment>
<dbReference type="NCBIfam" id="TIGR01557">
    <property type="entry name" value="myb_SHAQKYF"/>
    <property type="match status" value="1"/>
</dbReference>
<reference evidence="8 9" key="1">
    <citation type="submission" date="2019-12" db="EMBL/GenBank/DDBJ databases">
        <authorList>
            <person name="Alioto T."/>
            <person name="Alioto T."/>
            <person name="Gomez Garrido J."/>
        </authorList>
    </citation>
    <scope>NUCLEOTIDE SEQUENCE [LARGE SCALE GENOMIC DNA]</scope>
</reference>
<dbReference type="Pfam" id="PF00249">
    <property type="entry name" value="Myb_DNA-binding"/>
    <property type="match status" value="1"/>
</dbReference>
<feature type="compositionally biased region" description="Basic and acidic residues" evidence="6">
    <location>
        <begin position="338"/>
        <end position="352"/>
    </location>
</feature>
<dbReference type="FunFam" id="1.10.10.60:FF:000002">
    <property type="entry name" value="Myb family transcription factor"/>
    <property type="match status" value="1"/>
</dbReference>
<evidence type="ECO:0000256" key="6">
    <source>
        <dbReference type="SAM" id="MobiDB-lite"/>
    </source>
</evidence>
<evidence type="ECO:0000256" key="4">
    <source>
        <dbReference type="ARBA" id="ARBA00023163"/>
    </source>
</evidence>
<gene>
    <name evidence="8" type="ORF">OLEA9_A099553</name>
</gene>
<evidence type="ECO:0000259" key="7">
    <source>
        <dbReference type="PROSITE" id="PS51294"/>
    </source>
</evidence>
<protein>
    <submittedName>
        <fullName evidence="8">Transcription factor HHO3-like</fullName>
    </submittedName>
</protein>
<dbReference type="GO" id="GO:0005634">
    <property type="term" value="C:nucleus"/>
    <property type="evidence" value="ECO:0007669"/>
    <property type="project" value="UniProtKB-SubCell"/>
</dbReference>
<dbReference type="Gramene" id="OE9A099553T1">
    <property type="protein sequence ID" value="OE9A099553C1"/>
    <property type="gene ID" value="OE9A099553"/>
</dbReference>
<keyword evidence="4" id="KW-0804">Transcription</keyword>
<evidence type="ECO:0000256" key="5">
    <source>
        <dbReference type="ARBA" id="ARBA00023242"/>
    </source>
</evidence>
<evidence type="ECO:0000256" key="1">
    <source>
        <dbReference type="ARBA" id="ARBA00004123"/>
    </source>
</evidence>
<name>A0A8S0RFY6_OLEEU</name>
<dbReference type="InterPro" id="IPR001005">
    <property type="entry name" value="SANT/Myb"/>
</dbReference>
<sequence>MIINCNNHSDCSDEKMQRSQDYIQALEEERRKIQVFHRELPICLELVTQAIETRKQQLSGKTTEYDHNVISECSEQTSNEGPVLEEFIPTKRTLSTTVDDKQELKRSKNNTNVTYNDNVSKKSDWLRSVKLWNPTTDPPSKEDSLRNMSVLEVNRIRSGGAFHPFQKEKSSVTTPQRPIGMSAQVAASSSVEETSSGGGGGGNYKDEKEGQFQRKPRRSWSPELHRKFLQALQRLGGPQVATPKQIRDLMEVDGLTNDEVKSHLQKYRLHRRRPGHLILNNSRQAEQFVVVGGIWAPPPEYDAAMATKTTAATCNQIYAPIASRPPPPPLQRQQYKQFHSDDRASHTDDRARSRSPATSSSTHTITNSPDY</sequence>
<proteinExistence type="predicted"/>
<dbReference type="OrthoDB" id="1908613at2759"/>
<dbReference type="SUPFAM" id="SSF46689">
    <property type="entry name" value="Homeodomain-like"/>
    <property type="match status" value="1"/>
</dbReference>
<dbReference type="PANTHER" id="PTHR31003:SF16">
    <property type="entry name" value="TRANSCRIPTION FACTOR HHO2"/>
    <property type="match status" value="1"/>
</dbReference>
<evidence type="ECO:0000313" key="9">
    <source>
        <dbReference type="Proteomes" id="UP000594638"/>
    </source>
</evidence>